<feature type="domain" description="Bacteriophage CI repressor N-terminal" evidence="1">
    <location>
        <begin position="9"/>
        <end position="72"/>
    </location>
</feature>
<keyword evidence="4" id="KW-1185">Reference proteome</keyword>
<dbReference type="Gene3D" id="2.10.109.10">
    <property type="entry name" value="Umud Fragment, subunit A"/>
    <property type="match status" value="1"/>
</dbReference>
<dbReference type="Proteomes" id="UP000014012">
    <property type="component" value="Unassembled WGS sequence"/>
</dbReference>
<comment type="caution">
    <text evidence="3">The sequence shown here is derived from an EMBL/GenBank/DDBJ whole genome shotgun (WGS) entry which is preliminary data.</text>
</comment>
<evidence type="ECO:0000259" key="1">
    <source>
        <dbReference type="Pfam" id="PF07022"/>
    </source>
</evidence>
<sequence length="194" mass="21276">MFEANAGETIERILQAYGFTSRLQLCNQLGISKSTLANRVFRGNFPADYVVKCSLETGASLAWLTTGHGEPFPEGQKEVTPLEQITQPKIEHFNLVDGTLIATDPVVLDRFLIPSDTTKPALVSHNSTIYLVDKDTSEVRNGTWLVDVEGIIGLKKVIRIPAGRVCISDNDGSFDCAIDEIKLIGKVKLTITQD</sequence>
<reference evidence="3 4" key="1">
    <citation type="journal article" date="2013" name="Genome Announc.">
        <title>Genome Sequence of Plesiomonas shigelloides Strain 302-73 (Serotype O1).</title>
        <authorList>
            <person name="Pique N."/>
            <person name="Aquilini E."/>
            <person name="Alioto T."/>
            <person name="Minana-Galbis D."/>
            <person name="Tomas J.M."/>
        </authorList>
    </citation>
    <scope>NUCLEOTIDE SEQUENCE [LARGE SCALE GENOMIC DNA]</scope>
    <source>
        <strain evidence="3 4">302-73</strain>
    </source>
</reference>
<dbReference type="Pfam" id="PF16452">
    <property type="entry name" value="Phage_CI_C"/>
    <property type="match status" value="1"/>
</dbReference>
<evidence type="ECO:0000259" key="2">
    <source>
        <dbReference type="Pfam" id="PF16452"/>
    </source>
</evidence>
<dbReference type="GO" id="GO:0003677">
    <property type="term" value="F:DNA binding"/>
    <property type="evidence" value="ECO:0007669"/>
    <property type="project" value="InterPro"/>
</dbReference>
<name>R8ANF4_PLESH</name>
<evidence type="ECO:0000313" key="4">
    <source>
        <dbReference type="Proteomes" id="UP000014012"/>
    </source>
</evidence>
<organism evidence="3 4">
    <name type="scientific">Plesiomonas shigelloides 302-73</name>
    <dbReference type="NCBI Taxonomy" id="1315976"/>
    <lineage>
        <taxon>Bacteria</taxon>
        <taxon>Pseudomonadati</taxon>
        <taxon>Pseudomonadota</taxon>
        <taxon>Gammaproteobacteria</taxon>
        <taxon>Enterobacterales</taxon>
        <taxon>Enterobacteriaceae</taxon>
        <taxon>Plesiomonas</taxon>
    </lineage>
</organism>
<dbReference type="InterPro" id="IPR010982">
    <property type="entry name" value="Lambda_DNA-bd_dom_sf"/>
</dbReference>
<accession>R8ANF4</accession>
<dbReference type="OrthoDB" id="7067028at2"/>
<dbReference type="HOGENOM" id="CLU_079055_0_0_6"/>
<dbReference type="Pfam" id="PF07022">
    <property type="entry name" value="Phage_CI_repr"/>
    <property type="match status" value="1"/>
</dbReference>
<dbReference type="Gene3D" id="1.10.260.40">
    <property type="entry name" value="lambda repressor-like DNA-binding domains"/>
    <property type="match status" value="1"/>
</dbReference>
<feature type="domain" description="Bacteriophage CI repressor C-terminal" evidence="2">
    <location>
        <begin position="89"/>
        <end position="188"/>
    </location>
</feature>
<dbReference type="AlphaFoldDB" id="R8ANF4"/>
<dbReference type="EMBL" id="AQQO01000358">
    <property type="protein sequence ID" value="EON87840.1"/>
    <property type="molecule type" value="Genomic_DNA"/>
</dbReference>
<dbReference type="InterPro" id="IPR010744">
    <property type="entry name" value="Phage_CI_N"/>
</dbReference>
<dbReference type="InterPro" id="IPR032499">
    <property type="entry name" value="Phage_CI_C"/>
</dbReference>
<protein>
    <submittedName>
        <fullName evidence="3">Uncharacterized protein</fullName>
    </submittedName>
</protein>
<dbReference type="GO" id="GO:0051259">
    <property type="term" value="P:protein complex oligomerization"/>
    <property type="evidence" value="ECO:0007669"/>
    <property type="project" value="InterPro"/>
</dbReference>
<gene>
    <name evidence="3" type="ORF">PLESHI_14481</name>
</gene>
<evidence type="ECO:0000313" key="3">
    <source>
        <dbReference type="EMBL" id="EON87840.1"/>
    </source>
</evidence>
<proteinExistence type="predicted"/>
<dbReference type="GO" id="GO:0045892">
    <property type="term" value="P:negative regulation of DNA-templated transcription"/>
    <property type="evidence" value="ECO:0007669"/>
    <property type="project" value="InterPro"/>
</dbReference>
<dbReference type="RefSeq" id="WP_010864497.1">
    <property type="nucleotide sequence ID" value="NZ_KB944511.1"/>
</dbReference>